<evidence type="ECO:0000256" key="2">
    <source>
        <dbReference type="ARBA" id="ARBA00022692"/>
    </source>
</evidence>
<keyword evidence="4 5" id="KW-0472">Membrane</keyword>
<dbReference type="Pfam" id="PF04191">
    <property type="entry name" value="PEMT"/>
    <property type="match status" value="1"/>
</dbReference>
<gene>
    <name evidence="6" type="ORF">B5D82_16395</name>
</gene>
<evidence type="ECO:0000313" key="7">
    <source>
        <dbReference type="Proteomes" id="UP000202259"/>
    </source>
</evidence>
<accession>A0A222GBH5</accession>
<name>A0A222GBH5_9GAMM</name>
<evidence type="ECO:0000256" key="4">
    <source>
        <dbReference type="ARBA" id="ARBA00023136"/>
    </source>
</evidence>
<dbReference type="Gene3D" id="1.20.120.1630">
    <property type="match status" value="1"/>
</dbReference>
<evidence type="ECO:0000256" key="3">
    <source>
        <dbReference type="ARBA" id="ARBA00022989"/>
    </source>
</evidence>
<keyword evidence="6" id="KW-0808">Transferase</keyword>
<comment type="subcellular location">
    <subcellularLocation>
        <location evidence="1">Endomembrane system</location>
        <topology evidence="1">Multi-pass membrane protein</topology>
    </subcellularLocation>
</comment>
<protein>
    <submittedName>
        <fullName evidence="6">Isoprenylcysteine carboxylmethyltransferase family protein</fullName>
    </submittedName>
</protein>
<feature type="transmembrane region" description="Helical" evidence="5">
    <location>
        <begin position="39"/>
        <end position="61"/>
    </location>
</feature>
<dbReference type="KEGG" id="cber:B5D82_16395"/>
<sequence length="156" mass="18125">MRMELKVIPIVQVVIAMILMTLIQRFLPTLNYSDIINPKINSILVTLLVIIAILIGFLAIYSFRKHQTTVNPSKPETSSQVVDSGIYHYSRNPMYLAMLLALLAYACYLENLLTFLICGLFIWYIGKYQITPEERMLTKLFGQDYAHYKNSVRRWL</sequence>
<keyword evidence="3 5" id="KW-1133">Transmembrane helix</keyword>
<feature type="transmembrane region" description="Helical" evidence="5">
    <location>
        <begin position="95"/>
        <end position="126"/>
    </location>
</feature>
<dbReference type="PANTHER" id="PTHR12714:SF24">
    <property type="entry name" value="SLR1182 PROTEIN"/>
    <property type="match status" value="1"/>
</dbReference>
<keyword evidence="6" id="KW-0489">Methyltransferase</keyword>
<keyword evidence="7" id="KW-1185">Reference proteome</keyword>
<dbReference type="AlphaFoldDB" id="A0A222GBH5"/>
<organism evidence="6 7">
    <name type="scientific">Cognaticolwellia beringensis</name>
    <dbReference type="NCBI Taxonomy" id="1967665"/>
    <lineage>
        <taxon>Bacteria</taxon>
        <taxon>Pseudomonadati</taxon>
        <taxon>Pseudomonadota</taxon>
        <taxon>Gammaproteobacteria</taxon>
        <taxon>Alteromonadales</taxon>
        <taxon>Colwelliaceae</taxon>
        <taxon>Cognaticolwellia</taxon>
    </lineage>
</organism>
<dbReference type="EMBL" id="CP020465">
    <property type="protein sequence ID" value="ASP49207.1"/>
    <property type="molecule type" value="Genomic_DNA"/>
</dbReference>
<reference evidence="6 7" key="1">
    <citation type="submission" date="2017-08" db="EMBL/GenBank/DDBJ databases">
        <title>Complete genome of Colwellia sp. NB097-1, a psychrophile bacterium ioslated from Bering Sea.</title>
        <authorList>
            <person name="Chen X."/>
        </authorList>
    </citation>
    <scope>NUCLEOTIDE SEQUENCE [LARGE SCALE GENOMIC DNA]</scope>
    <source>
        <strain evidence="6 7">NB097-1</strain>
    </source>
</reference>
<keyword evidence="2 5" id="KW-0812">Transmembrane</keyword>
<evidence type="ECO:0000256" key="5">
    <source>
        <dbReference type="SAM" id="Phobius"/>
    </source>
</evidence>
<dbReference type="GO" id="GO:0012505">
    <property type="term" value="C:endomembrane system"/>
    <property type="evidence" value="ECO:0007669"/>
    <property type="project" value="UniProtKB-SubCell"/>
</dbReference>
<dbReference type="PANTHER" id="PTHR12714">
    <property type="entry name" value="PROTEIN-S ISOPRENYLCYSTEINE O-METHYLTRANSFERASE"/>
    <property type="match status" value="1"/>
</dbReference>
<dbReference type="InterPro" id="IPR007318">
    <property type="entry name" value="Phopholipid_MeTrfase"/>
</dbReference>
<dbReference type="Proteomes" id="UP000202259">
    <property type="component" value="Chromosome"/>
</dbReference>
<proteinExistence type="predicted"/>
<dbReference type="GO" id="GO:0032259">
    <property type="term" value="P:methylation"/>
    <property type="evidence" value="ECO:0007669"/>
    <property type="project" value="UniProtKB-KW"/>
</dbReference>
<feature type="transmembrane region" description="Helical" evidence="5">
    <location>
        <begin position="7"/>
        <end position="27"/>
    </location>
</feature>
<dbReference type="GO" id="GO:0008168">
    <property type="term" value="F:methyltransferase activity"/>
    <property type="evidence" value="ECO:0007669"/>
    <property type="project" value="UniProtKB-KW"/>
</dbReference>
<evidence type="ECO:0000256" key="1">
    <source>
        <dbReference type="ARBA" id="ARBA00004127"/>
    </source>
</evidence>
<evidence type="ECO:0000313" key="6">
    <source>
        <dbReference type="EMBL" id="ASP49207.1"/>
    </source>
</evidence>